<evidence type="ECO:0000256" key="1">
    <source>
        <dbReference type="SAM" id="MobiDB-lite"/>
    </source>
</evidence>
<feature type="non-terminal residue" evidence="2">
    <location>
        <position position="1"/>
    </location>
</feature>
<sequence>SPQINNTPPPFPLNTECPKSTTISDKSMQTTLGTSTTKLNGERSLSDDNKDELSTKESIMNGTEDANK</sequence>
<accession>S4NY99</accession>
<feature type="non-terminal residue" evidence="2">
    <location>
        <position position="68"/>
    </location>
</feature>
<reference evidence="2" key="1">
    <citation type="journal article" date="2013" name="BMC Genomics">
        <title>Unscrambling butterfly oogenesis.</title>
        <authorList>
            <person name="Carter J.M."/>
            <person name="Baker S.C."/>
            <person name="Pink R."/>
            <person name="Carter D.R."/>
            <person name="Collins A."/>
            <person name="Tomlin J."/>
            <person name="Gibbs M."/>
            <person name="Breuker C.J."/>
        </authorList>
    </citation>
    <scope>NUCLEOTIDE SEQUENCE</scope>
    <source>
        <tissue evidence="2">Ovary</tissue>
    </source>
</reference>
<reference evidence="2" key="2">
    <citation type="submission" date="2013-05" db="EMBL/GenBank/DDBJ databases">
        <authorList>
            <person name="Carter J.-M."/>
            <person name="Baker S.C."/>
            <person name="Pink R."/>
            <person name="Carter D.R.F."/>
            <person name="Collins A."/>
            <person name="Tomlin J."/>
            <person name="Gibbs M."/>
            <person name="Breuker C.J."/>
        </authorList>
    </citation>
    <scope>NUCLEOTIDE SEQUENCE</scope>
    <source>
        <tissue evidence="2">Ovary</tissue>
    </source>
</reference>
<organism evidence="2">
    <name type="scientific">Pararge aegeria</name>
    <name type="common">speckled wood butterfly</name>
    <dbReference type="NCBI Taxonomy" id="116150"/>
    <lineage>
        <taxon>Eukaryota</taxon>
        <taxon>Metazoa</taxon>
        <taxon>Ecdysozoa</taxon>
        <taxon>Arthropoda</taxon>
        <taxon>Hexapoda</taxon>
        <taxon>Insecta</taxon>
        <taxon>Pterygota</taxon>
        <taxon>Neoptera</taxon>
        <taxon>Endopterygota</taxon>
        <taxon>Lepidoptera</taxon>
        <taxon>Glossata</taxon>
        <taxon>Ditrysia</taxon>
        <taxon>Papilionoidea</taxon>
        <taxon>Nymphalidae</taxon>
        <taxon>Satyrinae</taxon>
        <taxon>Satyrini</taxon>
        <taxon>Parargina</taxon>
        <taxon>Pararge</taxon>
    </lineage>
</organism>
<feature type="region of interest" description="Disordered" evidence="1">
    <location>
        <begin position="1"/>
        <end position="68"/>
    </location>
</feature>
<name>S4NY99_9NEOP</name>
<protein>
    <submittedName>
        <fullName evidence="2">Uncharacterized protein</fullName>
    </submittedName>
</protein>
<evidence type="ECO:0000313" key="2">
    <source>
        <dbReference type="EMBL" id="JAA80708.1"/>
    </source>
</evidence>
<dbReference type="AlphaFoldDB" id="S4NY99"/>
<feature type="compositionally biased region" description="Basic and acidic residues" evidence="1">
    <location>
        <begin position="40"/>
        <end position="55"/>
    </location>
</feature>
<dbReference type="EMBL" id="GAIX01011852">
    <property type="protein sequence ID" value="JAA80708.1"/>
    <property type="molecule type" value="Transcribed_RNA"/>
</dbReference>
<proteinExistence type="predicted"/>
<feature type="compositionally biased region" description="Polar residues" evidence="1">
    <location>
        <begin position="17"/>
        <end position="39"/>
    </location>
</feature>